<dbReference type="SUPFAM" id="SSF51197">
    <property type="entry name" value="Clavaminate synthase-like"/>
    <property type="match status" value="1"/>
</dbReference>
<feature type="domain" description="Fe2OG dioxygenase" evidence="3">
    <location>
        <begin position="174"/>
        <end position="275"/>
    </location>
</feature>
<evidence type="ECO:0000313" key="4">
    <source>
        <dbReference type="EMBL" id="CAB9518725.1"/>
    </source>
</evidence>
<comment type="similarity">
    <text evidence="1">Belongs to the iron/ascorbate-dependent oxidoreductase family.</text>
</comment>
<dbReference type="AlphaFoldDB" id="A0A9N8HN52"/>
<keyword evidence="1" id="KW-0560">Oxidoreductase</keyword>
<dbReference type="Gene3D" id="2.60.120.620">
    <property type="entry name" value="q2cbj1_9rhob like domain"/>
    <property type="match status" value="1"/>
</dbReference>
<dbReference type="InterPro" id="IPR005123">
    <property type="entry name" value="Oxoglu/Fe-dep_dioxygenase_dom"/>
</dbReference>
<dbReference type="GO" id="GO:0046872">
    <property type="term" value="F:metal ion binding"/>
    <property type="evidence" value="ECO:0007669"/>
    <property type="project" value="UniProtKB-KW"/>
</dbReference>
<dbReference type="PROSITE" id="PS51471">
    <property type="entry name" value="FE2OG_OXY"/>
    <property type="match status" value="1"/>
</dbReference>
<accession>A0A9N8HN52</accession>
<evidence type="ECO:0000259" key="3">
    <source>
        <dbReference type="PROSITE" id="PS51471"/>
    </source>
</evidence>
<feature type="chain" id="PRO_5040162882" description="Fe2OG dioxygenase domain-containing protein" evidence="2">
    <location>
        <begin position="21"/>
        <end position="291"/>
    </location>
</feature>
<feature type="signal peptide" evidence="2">
    <location>
        <begin position="1"/>
        <end position="20"/>
    </location>
</feature>
<gene>
    <name evidence="4" type="ORF">SEMRO_958_G224700.1</name>
</gene>
<name>A0A9N8HN52_9STRA</name>
<keyword evidence="1" id="KW-0408">Iron</keyword>
<evidence type="ECO:0000313" key="5">
    <source>
        <dbReference type="Proteomes" id="UP001153069"/>
    </source>
</evidence>
<keyword evidence="2" id="KW-0732">Signal</keyword>
<comment type="caution">
    <text evidence="4">The sequence shown here is derived from an EMBL/GenBank/DDBJ whole genome shotgun (WGS) entry which is preliminary data.</text>
</comment>
<organism evidence="4 5">
    <name type="scientific">Seminavis robusta</name>
    <dbReference type="NCBI Taxonomy" id="568900"/>
    <lineage>
        <taxon>Eukaryota</taxon>
        <taxon>Sar</taxon>
        <taxon>Stramenopiles</taxon>
        <taxon>Ochrophyta</taxon>
        <taxon>Bacillariophyta</taxon>
        <taxon>Bacillariophyceae</taxon>
        <taxon>Bacillariophycidae</taxon>
        <taxon>Naviculales</taxon>
        <taxon>Naviculaceae</taxon>
        <taxon>Seminavis</taxon>
    </lineage>
</organism>
<proteinExistence type="inferred from homology"/>
<keyword evidence="5" id="KW-1185">Reference proteome</keyword>
<dbReference type="EMBL" id="CAICTM010000956">
    <property type="protein sequence ID" value="CAB9518725.1"/>
    <property type="molecule type" value="Genomic_DNA"/>
</dbReference>
<protein>
    <recommendedName>
        <fullName evidence="3">Fe2OG dioxygenase domain-containing protein</fullName>
    </recommendedName>
</protein>
<keyword evidence="1" id="KW-0479">Metal-binding</keyword>
<sequence length="291" mass="31598">MLVAQALSTVFLLLSLIVFAQPADDHDFSRISVEVTEIPAPDASTTCSDLSLGERIEKGEIIVQLSNALEISEVDYLVESALKAADEQEEEGLTCPGDGGFQGRARMPTLRAAQREKCLHNALPKALSDKMEQALVRILAYIDLHLPSIATTLLHTEGPPARSAVDLFLKDLLDYNKREPAINVYTSGGHFGIHADLKALTLLFPLSTSGVDFEGGGGTAFWPPVSLEKAKETDPTLVLVPPPGSVLLFGGVVPHKGLAIEKGTRLVFVASFLRKPRLRRWPNGTYTRTYN</sequence>
<evidence type="ECO:0000256" key="2">
    <source>
        <dbReference type="SAM" id="SignalP"/>
    </source>
</evidence>
<dbReference type="Proteomes" id="UP001153069">
    <property type="component" value="Unassembled WGS sequence"/>
</dbReference>
<evidence type="ECO:0000256" key="1">
    <source>
        <dbReference type="RuleBase" id="RU003682"/>
    </source>
</evidence>
<dbReference type="GO" id="GO:0016491">
    <property type="term" value="F:oxidoreductase activity"/>
    <property type="evidence" value="ECO:0007669"/>
    <property type="project" value="UniProtKB-KW"/>
</dbReference>
<reference evidence="4" key="1">
    <citation type="submission" date="2020-06" db="EMBL/GenBank/DDBJ databases">
        <authorList>
            <consortium name="Plant Systems Biology data submission"/>
        </authorList>
    </citation>
    <scope>NUCLEOTIDE SEQUENCE</scope>
    <source>
        <strain evidence="4">D6</strain>
    </source>
</reference>